<organism evidence="1 2">
    <name type="scientific">Coprinellus micaceus</name>
    <name type="common">Glistening ink-cap mushroom</name>
    <name type="synonym">Coprinus micaceus</name>
    <dbReference type="NCBI Taxonomy" id="71717"/>
    <lineage>
        <taxon>Eukaryota</taxon>
        <taxon>Fungi</taxon>
        <taxon>Dikarya</taxon>
        <taxon>Basidiomycota</taxon>
        <taxon>Agaricomycotina</taxon>
        <taxon>Agaricomycetes</taxon>
        <taxon>Agaricomycetidae</taxon>
        <taxon>Agaricales</taxon>
        <taxon>Agaricineae</taxon>
        <taxon>Psathyrellaceae</taxon>
        <taxon>Coprinellus</taxon>
    </lineage>
</organism>
<dbReference type="AlphaFoldDB" id="A0A4Y7TAG4"/>
<evidence type="ECO:0000313" key="2">
    <source>
        <dbReference type="Proteomes" id="UP000298030"/>
    </source>
</evidence>
<protein>
    <submittedName>
        <fullName evidence="1">Uncharacterized protein</fullName>
    </submittedName>
</protein>
<comment type="caution">
    <text evidence="1">The sequence shown here is derived from an EMBL/GenBank/DDBJ whole genome shotgun (WGS) entry which is preliminary data.</text>
</comment>
<dbReference type="Proteomes" id="UP000298030">
    <property type="component" value="Unassembled WGS sequence"/>
</dbReference>
<proteinExistence type="predicted"/>
<reference evidence="1 2" key="1">
    <citation type="journal article" date="2019" name="Nat. Ecol. Evol.">
        <title>Megaphylogeny resolves global patterns of mushroom evolution.</title>
        <authorList>
            <person name="Varga T."/>
            <person name="Krizsan K."/>
            <person name="Foldi C."/>
            <person name="Dima B."/>
            <person name="Sanchez-Garcia M."/>
            <person name="Sanchez-Ramirez S."/>
            <person name="Szollosi G.J."/>
            <person name="Szarkandi J.G."/>
            <person name="Papp V."/>
            <person name="Albert L."/>
            <person name="Andreopoulos W."/>
            <person name="Angelini C."/>
            <person name="Antonin V."/>
            <person name="Barry K.W."/>
            <person name="Bougher N.L."/>
            <person name="Buchanan P."/>
            <person name="Buyck B."/>
            <person name="Bense V."/>
            <person name="Catcheside P."/>
            <person name="Chovatia M."/>
            <person name="Cooper J."/>
            <person name="Damon W."/>
            <person name="Desjardin D."/>
            <person name="Finy P."/>
            <person name="Geml J."/>
            <person name="Haridas S."/>
            <person name="Hughes K."/>
            <person name="Justo A."/>
            <person name="Karasinski D."/>
            <person name="Kautmanova I."/>
            <person name="Kiss B."/>
            <person name="Kocsube S."/>
            <person name="Kotiranta H."/>
            <person name="LaButti K.M."/>
            <person name="Lechner B.E."/>
            <person name="Liimatainen K."/>
            <person name="Lipzen A."/>
            <person name="Lukacs Z."/>
            <person name="Mihaltcheva S."/>
            <person name="Morgado L.N."/>
            <person name="Niskanen T."/>
            <person name="Noordeloos M.E."/>
            <person name="Ohm R.A."/>
            <person name="Ortiz-Santana B."/>
            <person name="Ovrebo C."/>
            <person name="Racz N."/>
            <person name="Riley R."/>
            <person name="Savchenko A."/>
            <person name="Shiryaev A."/>
            <person name="Soop K."/>
            <person name="Spirin V."/>
            <person name="Szebenyi C."/>
            <person name="Tomsovsky M."/>
            <person name="Tulloss R.E."/>
            <person name="Uehling J."/>
            <person name="Grigoriev I.V."/>
            <person name="Vagvolgyi C."/>
            <person name="Papp T."/>
            <person name="Martin F.M."/>
            <person name="Miettinen O."/>
            <person name="Hibbett D.S."/>
            <person name="Nagy L.G."/>
        </authorList>
    </citation>
    <scope>NUCLEOTIDE SEQUENCE [LARGE SCALE GENOMIC DNA]</scope>
    <source>
        <strain evidence="1 2">FP101781</strain>
    </source>
</reference>
<evidence type="ECO:0000313" key="1">
    <source>
        <dbReference type="EMBL" id="TEB31165.1"/>
    </source>
</evidence>
<dbReference type="EMBL" id="QPFP01000020">
    <property type="protein sequence ID" value="TEB31165.1"/>
    <property type="molecule type" value="Genomic_DNA"/>
</dbReference>
<gene>
    <name evidence="1" type="ORF">FA13DRAFT_1733093</name>
</gene>
<keyword evidence="2" id="KW-1185">Reference proteome</keyword>
<accession>A0A4Y7TAG4</accession>
<sequence length="81" mass="9136">MKGRSTVMQKGPDRLEGLKVELGRTTERVEVDDRILRRFGTGLVKLANRPYRALAVCERRSFAIEEGAVFDSFSSNSDFKA</sequence>
<name>A0A4Y7TAG4_COPMI</name>